<dbReference type="OrthoDB" id="9790390at2"/>
<feature type="disulfide bond" description="Redox-active" evidence="10">
    <location>
        <begin position="53"/>
        <end position="56"/>
    </location>
</feature>
<evidence type="ECO:0000256" key="10">
    <source>
        <dbReference type="PIRSR" id="PIRSR000077-4"/>
    </source>
</evidence>
<dbReference type="InterPro" id="IPR017937">
    <property type="entry name" value="Thioredoxin_CS"/>
</dbReference>
<dbReference type="AlphaFoldDB" id="A0A1M6IDZ2"/>
<dbReference type="PRINTS" id="PR00421">
    <property type="entry name" value="THIOREDOXIN"/>
</dbReference>
<keyword evidence="6 10" id="KW-0676">Redox-active center</keyword>
<keyword evidence="5 10" id="KW-1015">Disulfide bond</keyword>
<dbReference type="GO" id="GO:0005829">
    <property type="term" value="C:cytosol"/>
    <property type="evidence" value="ECO:0007669"/>
    <property type="project" value="TreeGrafter"/>
</dbReference>
<organism evidence="12 13">
    <name type="scientific">Desulfofundulus thermosubterraneus DSM 16057</name>
    <dbReference type="NCBI Taxonomy" id="1121432"/>
    <lineage>
        <taxon>Bacteria</taxon>
        <taxon>Bacillati</taxon>
        <taxon>Bacillota</taxon>
        <taxon>Clostridia</taxon>
        <taxon>Eubacteriales</taxon>
        <taxon>Peptococcaceae</taxon>
        <taxon>Desulfofundulus</taxon>
    </lineage>
</organism>
<comment type="similarity">
    <text evidence="1 8">Belongs to the thioredoxin family.</text>
</comment>
<dbReference type="FunFam" id="3.40.30.10:FF:000001">
    <property type="entry name" value="Thioredoxin"/>
    <property type="match status" value="1"/>
</dbReference>
<feature type="site" description="Contributes to redox potential value" evidence="9">
    <location>
        <position position="54"/>
    </location>
</feature>
<evidence type="ECO:0000256" key="3">
    <source>
        <dbReference type="ARBA" id="ARBA00022448"/>
    </source>
</evidence>
<dbReference type="Pfam" id="PF00085">
    <property type="entry name" value="Thioredoxin"/>
    <property type="match status" value="1"/>
</dbReference>
<evidence type="ECO:0000256" key="6">
    <source>
        <dbReference type="ARBA" id="ARBA00023284"/>
    </source>
</evidence>
<keyword evidence="3" id="KW-0813">Transport</keyword>
<dbReference type="PROSITE" id="PS51352">
    <property type="entry name" value="THIOREDOXIN_2"/>
    <property type="match status" value="1"/>
</dbReference>
<gene>
    <name evidence="12" type="ORF">SAMN02745219_02295</name>
</gene>
<sequence length="128" mass="14228">MSLWESEGDYSLSGKGEKGVVSENIHTLTDATFREFVTAAQVPVLVDFWAEWCGPCKMIAPVVEEIAAEYAGKVQVAKLNVDENQKTPADYKVISIPTLIVFKNGQEIERSIGFKTKKEIKAILDKHL</sequence>
<keyword evidence="4" id="KW-0249">Electron transport</keyword>
<feature type="active site" description="Nucleophile" evidence="9">
    <location>
        <position position="56"/>
    </location>
</feature>
<dbReference type="PANTHER" id="PTHR45663">
    <property type="entry name" value="GEO12009P1"/>
    <property type="match status" value="1"/>
</dbReference>
<dbReference type="InterPro" id="IPR013766">
    <property type="entry name" value="Thioredoxin_domain"/>
</dbReference>
<dbReference type="Proteomes" id="UP000184529">
    <property type="component" value="Unassembled WGS sequence"/>
</dbReference>
<keyword evidence="13" id="KW-1185">Reference proteome</keyword>
<dbReference type="GO" id="GO:0015035">
    <property type="term" value="F:protein-disulfide reductase activity"/>
    <property type="evidence" value="ECO:0007669"/>
    <property type="project" value="UniProtKB-UniRule"/>
</dbReference>
<feature type="site" description="Contributes to redox potential value" evidence="9">
    <location>
        <position position="55"/>
    </location>
</feature>
<dbReference type="SUPFAM" id="SSF52833">
    <property type="entry name" value="Thioredoxin-like"/>
    <property type="match status" value="1"/>
</dbReference>
<proteinExistence type="inferred from homology"/>
<protein>
    <recommendedName>
        <fullName evidence="2 7">Thioredoxin</fullName>
    </recommendedName>
</protein>
<evidence type="ECO:0000256" key="4">
    <source>
        <dbReference type="ARBA" id="ARBA00022982"/>
    </source>
</evidence>
<feature type="domain" description="Thioredoxin" evidence="11">
    <location>
        <begin position="1"/>
        <end position="128"/>
    </location>
</feature>
<evidence type="ECO:0000256" key="5">
    <source>
        <dbReference type="ARBA" id="ARBA00023157"/>
    </source>
</evidence>
<evidence type="ECO:0000256" key="8">
    <source>
        <dbReference type="PIRNR" id="PIRNR000077"/>
    </source>
</evidence>
<dbReference type="PANTHER" id="PTHR45663:SF11">
    <property type="entry name" value="GEO12009P1"/>
    <property type="match status" value="1"/>
</dbReference>
<dbReference type="InterPro" id="IPR005746">
    <property type="entry name" value="Thioredoxin"/>
</dbReference>
<dbReference type="Gene3D" id="3.40.30.10">
    <property type="entry name" value="Glutaredoxin"/>
    <property type="match status" value="1"/>
</dbReference>
<dbReference type="InterPro" id="IPR036249">
    <property type="entry name" value="Thioredoxin-like_sf"/>
</dbReference>
<evidence type="ECO:0000256" key="9">
    <source>
        <dbReference type="PIRSR" id="PIRSR000077-1"/>
    </source>
</evidence>
<evidence type="ECO:0000259" key="11">
    <source>
        <dbReference type="PROSITE" id="PS51352"/>
    </source>
</evidence>
<evidence type="ECO:0000256" key="7">
    <source>
        <dbReference type="NCBIfam" id="TIGR01068"/>
    </source>
</evidence>
<reference evidence="13" key="1">
    <citation type="submission" date="2016-11" db="EMBL/GenBank/DDBJ databases">
        <authorList>
            <person name="Varghese N."/>
            <person name="Submissions S."/>
        </authorList>
    </citation>
    <scope>NUCLEOTIDE SEQUENCE [LARGE SCALE GENOMIC DNA]</scope>
    <source>
        <strain evidence="13">DSM 16057</strain>
    </source>
</reference>
<dbReference type="PIRSF" id="PIRSF000077">
    <property type="entry name" value="Thioredoxin"/>
    <property type="match status" value="1"/>
</dbReference>
<dbReference type="CDD" id="cd02947">
    <property type="entry name" value="TRX_family"/>
    <property type="match status" value="1"/>
</dbReference>
<accession>A0A1M6IDZ2</accession>
<dbReference type="NCBIfam" id="TIGR01068">
    <property type="entry name" value="thioredoxin"/>
    <property type="match status" value="1"/>
</dbReference>
<dbReference type="GO" id="GO:0045454">
    <property type="term" value="P:cell redox homeostasis"/>
    <property type="evidence" value="ECO:0007669"/>
    <property type="project" value="TreeGrafter"/>
</dbReference>
<evidence type="ECO:0000256" key="2">
    <source>
        <dbReference type="ARBA" id="ARBA00020570"/>
    </source>
</evidence>
<evidence type="ECO:0000313" key="13">
    <source>
        <dbReference type="Proteomes" id="UP000184529"/>
    </source>
</evidence>
<evidence type="ECO:0000256" key="1">
    <source>
        <dbReference type="ARBA" id="ARBA00008987"/>
    </source>
</evidence>
<feature type="site" description="Deprotonates C-terminal active site Cys" evidence="9">
    <location>
        <position position="47"/>
    </location>
</feature>
<evidence type="ECO:0000313" key="12">
    <source>
        <dbReference type="EMBL" id="SHJ32675.1"/>
    </source>
</evidence>
<feature type="active site" description="Nucleophile" evidence="9">
    <location>
        <position position="53"/>
    </location>
</feature>
<dbReference type="PROSITE" id="PS00194">
    <property type="entry name" value="THIOREDOXIN_1"/>
    <property type="match status" value="1"/>
</dbReference>
<dbReference type="EMBL" id="FQZM01000028">
    <property type="protein sequence ID" value="SHJ32675.1"/>
    <property type="molecule type" value="Genomic_DNA"/>
</dbReference>
<name>A0A1M6IDZ2_9FIRM</name>
<dbReference type="STRING" id="1121432.SAMN02745219_02295"/>